<protein>
    <recommendedName>
        <fullName evidence="2">PWWP domain-containing protein</fullName>
    </recommendedName>
</protein>
<evidence type="ECO:0000256" key="1">
    <source>
        <dbReference type="SAM" id="MobiDB-lite"/>
    </source>
</evidence>
<dbReference type="PANTHER" id="PTHR42851:SF4">
    <property type="entry name" value="PWWP DOMAIN-CONTAINING PROTEIN"/>
    <property type="match status" value="1"/>
</dbReference>
<feature type="region of interest" description="Disordered" evidence="1">
    <location>
        <begin position="1711"/>
        <end position="1731"/>
    </location>
</feature>
<gene>
    <name evidence="3" type="ORF">KSP39_PZI013341</name>
</gene>
<evidence type="ECO:0000313" key="4">
    <source>
        <dbReference type="Proteomes" id="UP001418222"/>
    </source>
</evidence>
<feature type="region of interest" description="Disordered" evidence="1">
    <location>
        <begin position="844"/>
        <end position="866"/>
    </location>
</feature>
<dbReference type="SUPFAM" id="SSF63748">
    <property type="entry name" value="Tudor/PWWP/MBT"/>
    <property type="match status" value="1"/>
</dbReference>
<dbReference type="CDD" id="cd05162">
    <property type="entry name" value="PWWP"/>
    <property type="match status" value="1"/>
</dbReference>
<name>A0AAP0BCJ8_9ASPA</name>
<comment type="caution">
    <text evidence="3">The sequence shown here is derived from an EMBL/GenBank/DDBJ whole genome shotgun (WGS) entry which is preliminary data.</text>
</comment>
<evidence type="ECO:0000313" key="3">
    <source>
        <dbReference type="EMBL" id="KAK8935653.1"/>
    </source>
</evidence>
<feature type="region of interest" description="Disordered" evidence="1">
    <location>
        <begin position="2663"/>
        <end position="2683"/>
    </location>
</feature>
<feature type="compositionally biased region" description="Basic and acidic residues" evidence="1">
    <location>
        <begin position="1714"/>
        <end position="1723"/>
    </location>
</feature>
<feature type="region of interest" description="Disordered" evidence="1">
    <location>
        <begin position="31"/>
        <end position="56"/>
    </location>
</feature>
<proteinExistence type="predicted"/>
<dbReference type="Gene3D" id="2.30.30.140">
    <property type="match status" value="1"/>
</dbReference>
<dbReference type="PROSITE" id="PS50812">
    <property type="entry name" value="PWWP"/>
    <property type="match status" value="1"/>
</dbReference>
<reference evidence="3 4" key="1">
    <citation type="journal article" date="2022" name="Nat. Plants">
        <title>Genomes of leafy and leafless Platanthera orchids illuminate the evolution of mycoheterotrophy.</title>
        <authorList>
            <person name="Li M.H."/>
            <person name="Liu K.W."/>
            <person name="Li Z."/>
            <person name="Lu H.C."/>
            <person name="Ye Q.L."/>
            <person name="Zhang D."/>
            <person name="Wang J.Y."/>
            <person name="Li Y.F."/>
            <person name="Zhong Z.M."/>
            <person name="Liu X."/>
            <person name="Yu X."/>
            <person name="Liu D.K."/>
            <person name="Tu X.D."/>
            <person name="Liu B."/>
            <person name="Hao Y."/>
            <person name="Liao X.Y."/>
            <person name="Jiang Y.T."/>
            <person name="Sun W.H."/>
            <person name="Chen J."/>
            <person name="Chen Y.Q."/>
            <person name="Ai Y."/>
            <person name="Zhai J.W."/>
            <person name="Wu S.S."/>
            <person name="Zhou Z."/>
            <person name="Hsiao Y.Y."/>
            <person name="Wu W.L."/>
            <person name="Chen Y.Y."/>
            <person name="Lin Y.F."/>
            <person name="Hsu J.L."/>
            <person name="Li C.Y."/>
            <person name="Wang Z.W."/>
            <person name="Zhao X."/>
            <person name="Zhong W.Y."/>
            <person name="Ma X.K."/>
            <person name="Ma L."/>
            <person name="Huang J."/>
            <person name="Chen G.Z."/>
            <person name="Huang M.Z."/>
            <person name="Huang L."/>
            <person name="Peng D.H."/>
            <person name="Luo Y.B."/>
            <person name="Zou S.Q."/>
            <person name="Chen S.P."/>
            <person name="Lan S."/>
            <person name="Tsai W.C."/>
            <person name="Van de Peer Y."/>
            <person name="Liu Z.J."/>
        </authorList>
    </citation>
    <scope>NUCLEOTIDE SEQUENCE [LARGE SCALE GENOMIC DNA]</scope>
    <source>
        <strain evidence="3">Lor287</strain>
    </source>
</reference>
<sequence length="2853" mass="308382">MSSGAGAAGGAGGLDLNCEASPLLHNHGTCVEDSPINTESGVLERERGGDGEKECERGLADRVDGMVSEGESEVVVGGSFTGEAGAESHVGEILEADLRDKGIIELDLLSTEGIQYVEAISQPIESVDESVNDQERGTDTITEGVVENDEDSVAVLRKEEIEVQAGLVDGGGQAVDGKLGVEELKAEVDSDGAVLSEVVTGESESSDLVVVSAEEFEVVDAGNQPMILEDGSVDDHKQGSDDHLAYRGSEHEVKFHNSNFLEMEERSPILVTVSTEGFKPVEASSHAMEFQDGSCGDHKEGTNFDAEGMVIDDALIPTKEEDEVGSIVAKVSEVSRGEKENTKLAVVSAEGFGHVESSSQPTDLACESDIVQSLGTDLESNGTVKGNDFSVSSSVALSEELVAVSDEVFEPVKAISQAIYLADGSADVPVFGTELDEKGRVGVHEESVSNCAGVGVKILELGRVDRGIAELESSTEVFEPIQASSQAIDLADGSGDVQMRVTDADAKDNIGISEDSVRISSELFEPVQSSNQDIDLRDEYADVERRGTDLEAEILELEREDKEGAETEVFELDDASTQAKDLGDGCGYDQRLGTAIEAVVGIGNNEDFVAISVDKGGPEDEMRGNLGDGRIQIVDGELGTGKREDKVKSLGDGCMKADMKEKGIPELGDAGGMDLGDGCAGDVEQGADVGIKGIARTDDSLAVLASGGAVGCESSDGSLILRGWVDAQVDLLDDGSQLCRGERESEIVSHGGVLSKVWSREMERSDLVAVSAEVLEDNESNDRCVNLGDGSLGDQKQEIDVDADVLIMDGQLGPGVRDTKLKSFSGHGFDGDQKGGTMVMDSELGREDEHQSQGRNYSEVDSGERGSAEVMVTTTEESAVISVVSGGPEDETLEESLVLRKEQIDVQGDFVDGSSQVGHDELGDSELIRHGEVDMGEKESSMLVSSSAEWPVVVEARNQAMDVGDGFDSDKKPETDKDTDDLGYEDSITVGVLDHLVDGCCQVIDSEEGPGGKENELESHDGKFLAVELGEKAKEMIDISAAKFEAVEVSDQAMDLGDESNGDQTQGVDVNAKDIFGISDDSATVSPGGGVSENARLEESSVFRIEPPVEVLQKLVYGCGQVAGGELINGERLHVVESDGEKLLKVETEEEGSAELFAISAERAVAVEACSQAIDMEDGSGGDQMPGTDVDAKFMYGNDEDSVNESLEGTLLFGDDLIKAQEDLVDGDDQVLNAVFGPGKGEGEIDRHSEILLEMDAGEMRSSELASVSVVASSQDLDLEDGYSSDKKHDSSIVTESVVRIDEVCVTVSVNGGGPEDELLEGSLNFVKEDVEFGDVTNGTGTAVEDLAQPMNNKDIGVDTLVHATQFRTEYGDGGPEDVKFGENQIVDEEVVAQPGLSETKLAHPDKIGSGENDAMRNAAHVNDTVNSEHAENPSSREGFNGDNMPESCAEADADHLVSHIFCQGTEAQELEGAKKSDSEQVEIKYSGDGSQMMEKFDQIQKNGDPLNVDVNEGDPHEREGELVGDDSHSQSEVISEFSAGGETMDHQPLDETVVTDSEILFEIDAGKIRSSELASVSVVASSQDMDLEDGYSSDKKHDSSIVAESVVRMDDVRFTVSVNGRGPEDELLEGSLHFVKEDVEFGDVTNGTGTAVEDLAQLMNNKEDVKFGENQIVDEEVVTQPGLSEAKLAHPDKFGNGQIDAMRNAGHANDTVNSEHAEDPSSREGFNGDMSESCVEADADQLVSHISCQGTEAQELEGAKKSDSEQVEIKYSSDGSQMMEKFDQIQKNGNPLNVDVNERDPHEREGELVGHVGHSQSEVISEFSAGGETMDHQPLDETVVADSLGTFRSTVLELMGVETVLPHHSIVDSNPVEVRTDASSGENDQKIYDENNTVAGESVQKLDNTLEKVEVLIDDGLVKSVMPDELQNASAQKNFEVLLDNFFIEKDHSIMEDSDSIFGISMPEGSAESDNPTVTMQLNESSIGYRDVRPPKAELEHGQCLKDENCEHLKELDNQIEGCGDMSIETLTSQQASYDLSFPEKEGFSTSDLVWGKVKSHPWWPGQIFDFSGASKLALKYQKKDNFLVAYFGDKTFAWCEESRLKPFQLNFSQMEKQTSSDTFSHALHDILVEISRRVELSMTCLCLPEETYADIEYQKVENAGVRGKTVNSVVNRYEVVNYFCPDKLLKYVRDLAVLPTGGADRLELTVAKAQLKAFYLSKGYTELPSFTNGSGLLENDFEIPTAMSRSMKEDDLDHSATLKDLFSTKGKSKLRDGTLSKQKLAMKDGRKQKSLSELMEEEKTYAIMNGNKNASELRDDEWQLSSGNKRKPIGLFSMDAERIKMKKTVSQADKRTTLSSPIFNRSFKVGEFISRAASKLTCGRPLRKCHDEKADYWTNDYMDIDDFLDVPFDSPKLQIDISEDYPPASDLLSKLCLAARNPLKGYNFSSIVISFFSSFRNLQVSNFIEMSKTEKPRAKRGRKKKIIPDLEFSDTSTPDHMKDSYWSDMIVPEKDAMSNPPKRRGRKKKKLIEDTSLFQVLNSPSDCESKLHIGSVCPHGKHILVAERPIITVEEKIVDERIPTAVILYFNSSDSLPSDTDLIRIFSRYGPLKEEETLVETKTNSAMVVFKKRADAEMAFSSAGKIGTFGPALLSYRLRHFQAKSAPTKTVEGEDDPPPTTDGDSRILAELETASASDGMVRENFPAVRSEDVDIESSYFNQSQMDAGNTRVQTGGADEFSDPPLDAPVQTQTGNMQIETVCPPESREKSSDFLLDKAKILQISHEEIPSQVATGIPESLPDQLERAAGISDASSVAIDVHSMDSSVTALAEKAVESVPGEIATKGIRDSTLAAA</sequence>
<dbReference type="SMART" id="SM00293">
    <property type="entry name" value="PWWP"/>
    <property type="match status" value="1"/>
</dbReference>
<feature type="domain" description="PWWP" evidence="2">
    <location>
        <begin position="2047"/>
        <end position="2108"/>
    </location>
</feature>
<dbReference type="InterPro" id="IPR053063">
    <property type="entry name" value="PWWP_domain_containing_PDP"/>
</dbReference>
<dbReference type="Pfam" id="PF00855">
    <property type="entry name" value="PWWP"/>
    <property type="match status" value="1"/>
</dbReference>
<feature type="compositionally biased region" description="Basic and acidic residues" evidence="1">
    <location>
        <begin position="1514"/>
        <end position="1530"/>
    </location>
</feature>
<feature type="compositionally biased region" description="Basic and acidic residues" evidence="1">
    <location>
        <begin position="42"/>
        <end position="56"/>
    </location>
</feature>
<feature type="region of interest" description="Disordered" evidence="1">
    <location>
        <begin position="1425"/>
        <end position="1448"/>
    </location>
</feature>
<feature type="region of interest" description="Disordered" evidence="1">
    <location>
        <begin position="963"/>
        <end position="983"/>
    </location>
</feature>
<organism evidence="3 4">
    <name type="scientific">Platanthera zijinensis</name>
    <dbReference type="NCBI Taxonomy" id="2320716"/>
    <lineage>
        <taxon>Eukaryota</taxon>
        <taxon>Viridiplantae</taxon>
        <taxon>Streptophyta</taxon>
        <taxon>Embryophyta</taxon>
        <taxon>Tracheophyta</taxon>
        <taxon>Spermatophyta</taxon>
        <taxon>Magnoliopsida</taxon>
        <taxon>Liliopsida</taxon>
        <taxon>Asparagales</taxon>
        <taxon>Orchidaceae</taxon>
        <taxon>Orchidoideae</taxon>
        <taxon>Orchideae</taxon>
        <taxon>Orchidinae</taxon>
        <taxon>Platanthera</taxon>
    </lineage>
</organism>
<keyword evidence="4" id="KW-1185">Reference proteome</keyword>
<dbReference type="Proteomes" id="UP001418222">
    <property type="component" value="Unassembled WGS sequence"/>
</dbReference>
<evidence type="ECO:0000259" key="2">
    <source>
        <dbReference type="PROSITE" id="PS50812"/>
    </source>
</evidence>
<dbReference type="InterPro" id="IPR000313">
    <property type="entry name" value="PWWP_dom"/>
</dbReference>
<dbReference type="EMBL" id="JBBWWQ010000011">
    <property type="protein sequence ID" value="KAK8935653.1"/>
    <property type="molecule type" value="Genomic_DNA"/>
</dbReference>
<feature type="region of interest" description="Disordered" evidence="1">
    <location>
        <begin position="1512"/>
        <end position="1531"/>
    </location>
</feature>
<accession>A0AAP0BCJ8</accession>
<dbReference type="PANTHER" id="PTHR42851">
    <property type="entry name" value="ALDOLASE-RELATED"/>
    <property type="match status" value="1"/>
</dbReference>